<comment type="caution">
    <text evidence="2">The sequence shown here is derived from an EMBL/GenBank/DDBJ whole genome shotgun (WGS) entry which is preliminary data.</text>
</comment>
<evidence type="ECO:0000256" key="1">
    <source>
        <dbReference type="SAM" id="MobiDB-lite"/>
    </source>
</evidence>
<evidence type="ECO:0000313" key="2">
    <source>
        <dbReference type="EMBL" id="KAK7590143.1"/>
    </source>
</evidence>
<dbReference type="EMBL" id="JBBCAQ010000022">
    <property type="protein sequence ID" value="KAK7590143.1"/>
    <property type="molecule type" value="Genomic_DNA"/>
</dbReference>
<sequence length="92" mass="10372">MLSARTRSSKFTIVCSTILQHRQKPSPLPDRDHRPSKRNNGRPAGFSRASADRATGVSSTTYRIVWYFSTLPMPPDSEFSIFKTNCDIVVPE</sequence>
<dbReference type="AlphaFoldDB" id="A0AAN9TEX9"/>
<protein>
    <submittedName>
        <fullName evidence="2">Uncharacterized protein</fullName>
    </submittedName>
</protein>
<dbReference type="Proteomes" id="UP001367676">
    <property type="component" value="Unassembled WGS sequence"/>
</dbReference>
<accession>A0AAN9TEX9</accession>
<keyword evidence="3" id="KW-1185">Reference proteome</keyword>
<organism evidence="2 3">
    <name type="scientific">Parthenolecanium corni</name>
    <dbReference type="NCBI Taxonomy" id="536013"/>
    <lineage>
        <taxon>Eukaryota</taxon>
        <taxon>Metazoa</taxon>
        <taxon>Ecdysozoa</taxon>
        <taxon>Arthropoda</taxon>
        <taxon>Hexapoda</taxon>
        <taxon>Insecta</taxon>
        <taxon>Pterygota</taxon>
        <taxon>Neoptera</taxon>
        <taxon>Paraneoptera</taxon>
        <taxon>Hemiptera</taxon>
        <taxon>Sternorrhyncha</taxon>
        <taxon>Coccoidea</taxon>
        <taxon>Coccidae</taxon>
        <taxon>Parthenolecanium</taxon>
    </lineage>
</organism>
<proteinExistence type="predicted"/>
<evidence type="ECO:0000313" key="3">
    <source>
        <dbReference type="Proteomes" id="UP001367676"/>
    </source>
</evidence>
<feature type="region of interest" description="Disordered" evidence="1">
    <location>
        <begin position="21"/>
        <end position="56"/>
    </location>
</feature>
<gene>
    <name evidence="2" type="ORF">V9T40_001756</name>
</gene>
<reference evidence="2 3" key="1">
    <citation type="submission" date="2024-03" db="EMBL/GenBank/DDBJ databases">
        <title>Adaptation during the transition from Ophiocordyceps entomopathogen to insect associate is accompanied by gene loss and intensified selection.</title>
        <authorList>
            <person name="Ward C.M."/>
            <person name="Onetto C.A."/>
            <person name="Borneman A.R."/>
        </authorList>
    </citation>
    <scope>NUCLEOTIDE SEQUENCE [LARGE SCALE GENOMIC DNA]</scope>
    <source>
        <strain evidence="2">AWRI1</strain>
        <tissue evidence="2">Single Adult Female</tissue>
    </source>
</reference>
<name>A0AAN9TEX9_9HEMI</name>